<feature type="non-terminal residue" evidence="1">
    <location>
        <position position="1"/>
    </location>
</feature>
<accession>A0A1B6FJ44</accession>
<evidence type="ECO:0008006" key="2">
    <source>
        <dbReference type="Google" id="ProtNLM"/>
    </source>
</evidence>
<name>A0A1B6FJ44_9HEMI</name>
<reference evidence="1" key="1">
    <citation type="submission" date="2015-11" db="EMBL/GenBank/DDBJ databases">
        <title>De novo transcriptome assembly of four potential Pierce s Disease insect vectors from Arizona vineyards.</title>
        <authorList>
            <person name="Tassone E.E."/>
        </authorList>
    </citation>
    <scope>NUCLEOTIDE SEQUENCE</scope>
</reference>
<dbReference type="AlphaFoldDB" id="A0A1B6FJ44"/>
<protein>
    <recommendedName>
        <fullName evidence="2">HTH psq-type domain-containing protein</fullName>
    </recommendedName>
</protein>
<dbReference type="EMBL" id="GECZ01019569">
    <property type="protein sequence ID" value="JAS50200.1"/>
    <property type="molecule type" value="Transcribed_RNA"/>
</dbReference>
<proteinExistence type="predicted"/>
<sequence length="100" mass="11666">ITVLDESNCEQQQVPKPQEFSKPLESFSCDLELKMRFGDVVRMNDYLNSGNGKRQQYWDEPYSKRVLEAINNKSIELKFGAEILGVSYNTLYGRYREVYG</sequence>
<organism evidence="1">
    <name type="scientific">Cuerna arida</name>
    <dbReference type="NCBI Taxonomy" id="1464854"/>
    <lineage>
        <taxon>Eukaryota</taxon>
        <taxon>Metazoa</taxon>
        <taxon>Ecdysozoa</taxon>
        <taxon>Arthropoda</taxon>
        <taxon>Hexapoda</taxon>
        <taxon>Insecta</taxon>
        <taxon>Pterygota</taxon>
        <taxon>Neoptera</taxon>
        <taxon>Paraneoptera</taxon>
        <taxon>Hemiptera</taxon>
        <taxon>Auchenorrhyncha</taxon>
        <taxon>Membracoidea</taxon>
        <taxon>Cicadellidae</taxon>
        <taxon>Cicadellinae</taxon>
        <taxon>Proconiini</taxon>
        <taxon>Cuerna</taxon>
    </lineage>
</organism>
<evidence type="ECO:0000313" key="1">
    <source>
        <dbReference type="EMBL" id="JAS50200.1"/>
    </source>
</evidence>
<gene>
    <name evidence="1" type="ORF">g.50512</name>
</gene>
<feature type="non-terminal residue" evidence="1">
    <location>
        <position position="100"/>
    </location>
</feature>